<comment type="caution">
    <text evidence="1">The sequence shown here is derived from an EMBL/GenBank/DDBJ whole genome shotgun (WGS) entry which is preliminary data.</text>
</comment>
<dbReference type="Proteomes" id="UP001500443">
    <property type="component" value="Unassembled WGS sequence"/>
</dbReference>
<dbReference type="EMBL" id="BAAAPF010000094">
    <property type="protein sequence ID" value="GAA2126148.1"/>
    <property type="molecule type" value="Genomic_DNA"/>
</dbReference>
<name>A0ABN2YEA9_9ACTN</name>
<evidence type="ECO:0000313" key="2">
    <source>
        <dbReference type="Proteomes" id="UP001500443"/>
    </source>
</evidence>
<proteinExistence type="predicted"/>
<protein>
    <submittedName>
        <fullName evidence="1">Uncharacterized protein</fullName>
    </submittedName>
</protein>
<gene>
    <name evidence="1" type="ORF">GCM10009802_31880</name>
</gene>
<organism evidence="1 2">
    <name type="scientific">Streptomyces synnematoformans</name>
    <dbReference type="NCBI Taxonomy" id="415721"/>
    <lineage>
        <taxon>Bacteria</taxon>
        <taxon>Bacillati</taxon>
        <taxon>Actinomycetota</taxon>
        <taxon>Actinomycetes</taxon>
        <taxon>Kitasatosporales</taxon>
        <taxon>Streptomycetaceae</taxon>
        <taxon>Streptomyces</taxon>
    </lineage>
</organism>
<keyword evidence="2" id="KW-1185">Reference proteome</keyword>
<reference evidence="1 2" key="1">
    <citation type="journal article" date="2019" name="Int. J. Syst. Evol. Microbiol.">
        <title>The Global Catalogue of Microorganisms (GCM) 10K type strain sequencing project: providing services to taxonomists for standard genome sequencing and annotation.</title>
        <authorList>
            <consortium name="The Broad Institute Genomics Platform"/>
            <consortium name="The Broad Institute Genome Sequencing Center for Infectious Disease"/>
            <person name="Wu L."/>
            <person name="Ma J."/>
        </authorList>
    </citation>
    <scope>NUCLEOTIDE SEQUENCE [LARGE SCALE GENOMIC DNA]</scope>
    <source>
        <strain evidence="1 2">JCM 15481</strain>
    </source>
</reference>
<accession>A0ABN2YEA9</accession>
<evidence type="ECO:0000313" key="1">
    <source>
        <dbReference type="EMBL" id="GAA2126148.1"/>
    </source>
</evidence>
<sequence length="129" mass="13207">MAVIAALAFGTWKWEQGQLEAETFDLTGSVLLSGELETAPEGTCRGARGGVAPGAAVTVYGAGGEVVATGGLGSSWQQSDGACRFRFRVADVPVGGDLYQVQVAAGQRTTISRATAESGRTELRVGRSG</sequence>